<sequence length="140" mass="15947">MNSINWWLLFYGLLFAIGILLAYTAFGQLQKTHSLLKNGIKTTATIKEFVVTRGENNNMYAPVFEYMDRRQDLKRYTSKVKSYPAPYDIGEKVKIVYDKSDSSKMKVISFWGLYNGSVILGMIAGPFLVIGGAYLAYQLF</sequence>
<gene>
    <name evidence="2" type="ORF">I595_2792</name>
</gene>
<evidence type="ECO:0008006" key="4">
    <source>
        <dbReference type="Google" id="ProtNLM"/>
    </source>
</evidence>
<dbReference type="AlphaFoldDB" id="A0A0P7AZ46"/>
<dbReference type="RefSeq" id="WP_054559822.1">
    <property type="nucleotide sequence ID" value="NZ_LDJX01000006.1"/>
</dbReference>
<protein>
    <recommendedName>
        <fullName evidence="4">DUF3592 domain-containing protein</fullName>
    </recommendedName>
</protein>
<dbReference type="EMBL" id="LDJX01000006">
    <property type="protein sequence ID" value="KPM30815.1"/>
    <property type="molecule type" value="Genomic_DNA"/>
</dbReference>
<keyword evidence="1" id="KW-0812">Transmembrane</keyword>
<keyword evidence="1" id="KW-0472">Membrane</keyword>
<feature type="transmembrane region" description="Helical" evidence="1">
    <location>
        <begin position="6"/>
        <end position="26"/>
    </location>
</feature>
<dbReference type="STRING" id="1300341.I595_2792"/>
<organism evidence="2 3">
    <name type="scientific">Croceitalea dokdonensis DOKDO 023</name>
    <dbReference type="NCBI Taxonomy" id="1300341"/>
    <lineage>
        <taxon>Bacteria</taxon>
        <taxon>Pseudomonadati</taxon>
        <taxon>Bacteroidota</taxon>
        <taxon>Flavobacteriia</taxon>
        <taxon>Flavobacteriales</taxon>
        <taxon>Flavobacteriaceae</taxon>
        <taxon>Croceitalea</taxon>
    </lineage>
</organism>
<keyword evidence="1" id="KW-1133">Transmembrane helix</keyword>
<evidence type="ECO:0000313" key="2">
    <source>
        <dbReference type="EMBL" id="KPM30815.1"/>
    </source>
</evidence>
<feature type="transmembrane region" description="Helical" evidence="1">
    <location>
        <begin position="113"/>
        <end position="137"/>
    </location>
</feature>
<accession>A0A0P7AZ46</accession>
<keyword evidence="3" id="KW-1185">Reference proteome</keyword>
<proteinExistence type="predicted"/>
<evidence type="ECO:0000256" key="1">
    <source>
        <dbReference type="SAM" id="Phobius"/>
    </source>
</evidence>
<reference evidence="2 3" key="1">
    <citation type="submission" date="2015-09" db="EMBL/GenBank/DDBJ databases">
        <title>Genome sequence of the marine flavobacterium Croceitalea dokdonensis DOKDO 023 that contains proton- and sodium-pumping rhodopsins.</title>
        <authorList>
            <person name="Kwon S.-K."/>
            <person name="Lee H.K."/>
            <person name="Kwak M.-J."/>
            <person name="Kim J.F."/>
        </authorList>
    </citation>
    <scope>NUCLEOTIDE SEQUENCE [LARGE SCALE GENOMIC DNA]</scope>
    <source>
        <strain evidence="2 3">DOKDO 023</strain>
    </source>
</reference>
<evidence type="ECO:0000313" key="3">
    <source>
        <dbReference type="Proteomes" id="UP000050280"/>
    </source>
</evidence>
<comment type="caution">
    <text evidence="2">The sequence shown here is derived from an EMBL/GenBank/DDBJ whole genome shotgun (WGS) entry which is preliminary data.</text>
</comment>
<name>A0A0P7AZ46_9FLAO</name>
<dbReference type="Proteomes" id="UP000050280">
    <property type="component" value="Unassembled WGS sequence"/>
</dbReference>
<dbReference type="OrthoDB" id="954824at2"/>